<keyword evidence="2" id="KW-1185">Reference proteome</keyword>
<evidence type="ECO:0000313" key="2">
    <source>
        <dbReference type="Proteomes" id="UP000325315"/>
    </source>
</evidence>
<evidence type="ECO:0000313" key="1">
    <source>
        <dbReference type="EMBL" id="KAA3472695.1"/>
    </source>
</evidence>
<accession>A0A5B6VUM2</accession>
<dbReference type="Proteomes" id="UP000325315">
    <property type="component" value="Unassembled WGS sequence"/>
</dbReference>
<reference evidence="2" key="1">
    <citation type="journal article" date="2019" name="Plant Biotechnol. J.">
        <title>Genome sequencing of the Australian wild diploid species Gossypium australe highlights disease resistance and delayed gland morphogenesis.</title>
        <authorList>
            <person name="Cai Y."/>
            <person name="Cai X."/>
            <person name="Wang Q."/>
            <person name="Wang P."/>
            <person name="Zhang Y."/>
            <person name="Cai C."/>
            <person name="Xu Y."/>
            <person name="Wang K."/>
            <person name="Zhou Z."/>
            <person name="Wang C."/>
            <person name="Geng S."/>
            <person name="Li B."/>
            <person name="Dong Q."/>
            <person name="Hou Y."/>
            <person name="Wang H."/>
            <person name="Ai P."/>
            <person name="Liu Z."/>
            <person name="Yi F."/>
            <person name="Sun M."/>
            <person name="An G."/>
            <person name="Cheng J."/>
            <person name="Zhang Y."/>
            <person name="Shi Q."/>
            <person name="Xie Y."/>
            <person name="Shi X."/>
            <person name="Chang Y."/>
            <person name="Huang F."/>
            <person name="Chen Y."/>
            <person name="Hong S."/>
            <person name="Mi L."/>
            <person name="Sun Q."/>
            <person name="Zhang L."/>
            <person name="Zhou B."/>
            <person name="Peng R."/>
            <person name="Zhang X."/>
            <person name="Liu F."/>
        </authorList>
    </citation>
    <scope>NUCLEOTIDE SEQUENCE [LARGE SCALE GENOMIC DNA]</scope>
    <source>
        <strain evidence="2">cv. PA1801</strain>
    </source>
</reference>
<proteinExistence type="predicted"/>
<gene>
    <name evidence="1" type="ORF">EPI10_023155</name>
</gene>
<name>A0A5B6VUM2_9ROSI</name>
<organism evidence="1 2">
    <name type="scientific">Gossypium australe</name>
    <dbReference type="NCBI Taxonomy" id="47621"/>
    <lineage>
        <taxon>Eukaryota</taxon>
        <taxon>Viridiplantae</taxon>
        <taxon>Streptophyta</taxon>
        <taxon>Embryophyta</taxon>
        <taxon>Tracheophyta</taxon>
        <taxon>Spermatophyta</taxon>
        <taxon>Magnoliopsida</taxon>
        <taxon>eudicotyledons</taxon>
        <taxon>Gunneridae</taxon>
        <taxon>Pentapetalae</taxon>
        <taxon>rosids</taxon>
        <taxon>malvids</taxon>
        <taxon>Malvales</taxon>
        <taxon>Malvaceae</taxon>
        <taxon>Malvoideae</taxon>
        <taxon>Gossypium</taxon>
    </lineage>
</organism>
<sequence>MPRLCAKFARHQDNPYRHEEWFQDHNHSEGTFDLTRGVYPGSQTSSETDIESPLPTCQPQPICRRPLAAQILRQTKEG</sequence>
<comment type="caution">
    <text evidence="1">The sequence shown here is derived from an EMBL/GenBank/DDBJ whole genome shotgun (WGS) entry which is preliminary data.</text>
</comment>
<dbReference type="AlphaFoldDB" id="A0A5B6VUM2"/>
<dbReference type="EMBL" id="SMMG02000005">
    <property type="protein sequence ID" value="KAA3472695.1"/>
    <property type="molecule type" value="Genomic_DNA"/>
</dbReference>
<protein>
    <submittedName>
        <fullName evidence="1">Uncharacterized protein</fullName>
    </submittedName>
</protein>